<dbReference type="PANTHER" id="PTHR35175">
    <property type="entry name" value="DUF1289 DOMAIN-CONTAINING PROTEIN"/>
    <property type="match status" value="1"/>
</dbReference>
<protein>
    <submittedName>
        <fullName evidence="1">DUF1289 domain-containing protein</fullName>
    </submittedName>
</protein>
<dbReference type="Proteomes" id="UP000250790">
    <property type="component" value="Unassembled WGS sequence"/>
</dbReference>
<dbReference type="InterPro" id="IPR010710">
    <property type="entry name" value="DUF1289"/>
</dbReference>
<dbReference type="OrthoDB" id="8911262at2"/>
<keyword evidence="2" id="KW-1185">Reference proteome</keyword>
<dbReference type="RefSeq" id="WP_108312021.1">
    <property type="nucleotide sequence ID" value="NZ_NESN01000002.1"/>
</dbReference>
<proteinExistence type="predicted"/>
<dbReference type="EMBL" id="NESN01000002">
    <property type="protein sequence ID" value="PUE54019.1"/>
    <property type="molecule type" value="Genomic_DNA"/>
</dbReference>
<evidence type="ECO:0000313" key="1">
    <source>
        <dbReference type="EMBL" id="PUE54019.1"/>
    </source>
</evidence>
<dbReference type="PANTHER" id="PTHR35175:SF2">
    <property type="entry name" value="DUF1289 DOMAIN-CONTAINING PROTEIN"/>
    <property type="match status" value="1"/>
</dbReference>
<organism evidence="1 2">
    <name type="scientific">Limnohabitans parvus II-B4</name>
    <dbReference type="NCBI Taxonomy" id="1293052"/>
    <lineage>
        <taxon>Bacteria</taxon>
        <taxon>Pseudomonadati</taxon>
        <taxon>Pseudomonadota</taxon>
        <taxon>Betaproteobacteria</taxon>
        <taxon>Burkholderiales</taxon>
        <taxon>Comamonadaceae</taxon>
        <taxon>Limnohabitans</taxon>
    </lineage>
</organism>
<comment type="caution">
    <text evidence="1">The sequence shown here is derived from an EMBL/GenBank/DDBJ whole genome shotgun (WGS) entry which is preliminary data.</text>
</comment>
<dbReference type="Pfam" id="PF06945">
    <property type="entry name" value="DUF1289"/>
    <property type="match status" value="1"/>
</dbReference>
<dbReference type="AlphaFoldDB" id="A0A315EAA5"/>
<accession>A0A315EAA5</accession>
<evidence type="ECO:0000313" key="2">
    <source>
        <dbReference type="Proteomes" id="UP000250790"/>
    </source>
</evidence>
<gene>
    <name evidence="1" type="ORF">B9Z37_05415</name>
</gene>
<reference evidence="1 2" key="1">
    <citation type="submission" date="2017-04" db="EMBL/GenBank/DDBJ databases">
        <title>Unexpected and diverse lifestyles within the genus Limnohabitans.</title>
        <authorList>
            <person name="Kasalicky V."/>
            <person name="Mehrshad M."/>
            <person name="Andrei S.-A."/>
            <person name="Salcher M."/>
            <person name="Kratochvilova H."/>
            <person name="Simek K."/>
            <person name="Ghai R."/>
        </authorList>
    </citation>
    <scope>NUCLEOTIDE SEQUENCE [LARGE SCALE GENOMIC DNA]</scope>
    <source>
        <strain evidence="1 2">II-B4</strain>
    </source>
</reference>
<name>A0A315EAA5_9BURK</name>
<sequence length="85" mass="9649">MSQHYWKKLSERAEQVLAEATPPAPNSVSSPCVSLCLMHPSAGWCDGCLRTLPEIGGWSRATDEEKRLVWAQIPERLRQRQAMDR</sequence>